<evidence type="ECO:0000313" key="2">
    <source>
        <dbReference type="EMBL" id="HFK19905.1"/>
    </source>
</evidence>
<keyword evidence="1" id="KW-0812">Transmembrane</keyword>
<feature type="transmembrane region" description="Helical" evidence="1">
    <location>
        <begin position="12"/>
        <end position="31"/>
    </location>
</feature>
<keyword evidence="1" id="KW-0472">Membrane</keyword>
<gene>
    <name evidence="2" type="ORF">ENS19_01335</name>
</gene>
<dbReference type="EMBL" id="DSTX01000001">
    <property type="protein sequence ID" value="HFK19905.1"/>
    <property type="molecule type" value="Genomic_DNA"/>
</dbReference>
<name>A0A7C3EZG2_9CREN</name>
<proteinExistence type="predicted"/>
<organism evidence="2">
    <name type="scientific">Candidatus Methanomethylicus mesodigestus</name>
    <dbReference type="NCBI Taxonomy" id="1867258"/>
    <lineage>
        <taxon>Archaea</taxon>
        <taxon>Thermoproteota</taxon>
        <taxon>Methanosuratincolia</taxon>
        <taxon>Candidatus Methanomethylicales</taxon>
        <taxon>Candidatus Methanomethylicaceae</taxon>
        <taxon>Candidatus Methanomethylicus</taxon>
    </lineage>
</organism>
<evidence type="ECO:0000256" key="1">
    <source>
        <dbReference type="SAM" id="Phobius"/>
    </source>
</evidence>
<protein>
    <submittedName>
        <fullName evidence="2">Uncharacterized protein</fullName>
    </submittedName>
</protein>
<dbReference type="AlphaFoldDB" id="A0A7C3EZG2"/>
<sequence length="125" mass="13407">MVPGRGKRERRIAYLESVAGYWVCIVFRGGWIDGISMARVKGAHEVLEGWLEGLKYFVELAGVALGAAVAGELGPAGVEGLARWLRASGKALQDLGAANRRAASAITEGIRRYIDGEGRAERRAP</sequence>
<keyword evidence="1" id="KW-1133">Transmembrane helix</keyword>
<accession>A0A7C3EZG2</accession>
<comment type="caution">
    <text evidence="2">The sequence shown here is derived from an EMBL/GenBank/DDBJ whole genome shotgun (WGS) entry which is preliminary data.</text>
</comment>
<reference evidence="2" key="1">
    <citation type="journal article" date="2020" name="mSystems">
        <title>Genome- and Community-Level Interaction Insights into Carbon Utilization and Element Cycling Functions of Hydrothermarchaeota in Hydrothermal Sediment.</title>
        <authorList>
            <person name="Zhou Z."/>
            <person name="Liu Y."/>
            <person name="Xu W."/>
            <person name="Pan J."/>
            <person name="Luo Z.H."/>
            <person name="Li M."/>
        </authorList>
    </citation>
    <scope>NUCLEOTIDE SEQUENCE [LARGE SCALE GENOMIC DNA]</scope>
    <source>
        <strain evidence="2">SpSt-468</strain>
    </source>
</reference>